<accession>A0ABU9K4S8</accession>
<name>A0ABU9K4S8_9BACI</name>
<sequence length="246" mass="28758">MKERFKSIKKLMSWIQIIIYMAFFIIISSAYLYYITKNATASITTGVIASLFIFHYTIYLSKAKEKEIHYLKELQKYATNMTFYLQAGNNVLKALELSKQRLDQTIQKDIDKTIKKLQSEAKLDTDHFKKYQFSSINLFHKQLKIKYEAGGNTKDLFNKVNQSINFEIVKRDELFRRKNVLKKQVILMTFMVLSIPLFLAFASKNLYDVFLSTGYLAVVANILLFSMLIVNLVFLQKTTNDTSIHF</sequence>
<evidence type="ECO:0000313" key="3">
    <source>
        <dbReference type="Proteomes" id="UP001459714"/>
    </source>
</evidence>
<organism evidence="2 3">
    <name type="scientific">Caldifermentibacillus hisashii</name>
    <dbReference type="NCBI Taxonomy" id="996558"/>
    <lineage>
        <taxon>Bacteria</taxon>
        <taxon>Bacillati</taxon>
        <taxon>Bacillota</taxon>
        <taxon>Bacilli</taxon>
        <taxon>Bacillales</taxon>
        <taxon>Bacillaceae</taxon>
        <taxon>Caldifermentibacillus</taxon>
    </lineage>
</organism>
<dbReference type="EMBL" id="JBBYAK010000003">
    <property type="protein sequence ID" value="MEL3959569.1"/>
    <property type="molecule type" value="Genomic_DNA"/>
</dbReference>
<dbReference type="RefSeq" id="WP_342021179.1">
    <property type="nucleotide sequence ID" value="NZ_JBBYAK010000003.1"/>
</dbReference>
<gene>
    <name evidence="2" type="ORF">NST17_20665</name>
</gene>
<proteinExistence type="predicted"/>
<comment type="caution">
    <text evidence="2">The sequence shown here is derived from an EMBL/GenBank/DDBJ whole genome shotgun (WGS) entry which is preliminary data.</text>
</comment>
<evidence type="ECO:0000256" key="1">
    <source>
        <dbReference type="SAM" id="Phobius"/>
    </source>
</evidence>
<feature type="transmembrane region" description="Helical" evidence="1">
    <location>
        <begin position="12"/>
        <end position="34"/>
    </location>
</feature>
<evidence type="ECO:0000313" key="2">
    <source>
        <dbReference type="EMBL" id="MEL3959569.1"/>
    </source>
</evidence>
<keyword evidence="1" id="KW-0472">Membrane</keyword>
<evidence type="ECO:0008006" key="4">
    <source>
        <dbReference type="Google" id="ProtNLM"/>
    </source>
</evidence>
<reference evidence="2 3" key="1">
    <citation type="submission" date="2024-03" db="EMBL/GenBank/DDBJ databases">
        <title>Bacilli Hybrid Assemblies.</title>
        <authorList>
            <person name="Kovac J."/>
        </authorList>
    </citation>
    <scope>NUCLEOTIDE SEQUENCE [LARGE SCALE GENOMIC DNA]</scope>
    <source>
        <strain evidence="2 3">FSL M8-0022</strain>
    </source>
</reference>
<keyword evidence="1" id="KW-1133">Transmembrane helix</keyword>
<dbReference type="Proteomes" id="UP001459714">
    <property type="component" value="Unassembled WGS sequence"/>
</dbReference>
<keyword evidence="3" id="KW-1185">Reference proteome</keyword>
<keyword evidence="1" id="KW-0812">Transmembrane</keyword>
<feature type="transmembrane region" description="Helical" evidence="1">
    <location>
        <begin position="40"/>
        <end position="60"/>
    </location>
</feature>
<protein>
    <recommendedName>
        <fullName evidence="4">Type II secretion system protein GspF domain-containing protein</fullName>
    </recommendedName>
</protein>
<feature type="transmembrane region" description="Helical" evidence="1">
    <location>
        <begin position="185"/>
        <end position="203"/>
    </location>
</feature>
<feature type="transmembrane region" description="Helical" evidence="1">
    <location>
        <begin position="215"/>
        <end position="235"/>
    </location>
</feature>